<dbReference type="Proteomes" id="UP000887013">
    <property type="component" value="Unassembled WGS sequence"/>
</dbReference>
<proteinExistence type="predicted"/>
<sequence length="118" mass="12903">IGRARKFESKKWNGSANLPGEGAYGLGGHPQVRSPKRSKVRTTPPALKKVNSFVDVNCNPSLQVKELLPAPKTVSPDIIRHKIGRRACTILSAIKLNRSVHHFGAGKLNELTFVLKLS</sequence>
<evidence type="ECO:0000313" key="3">
    <source>
        <dbReference type="Proteomes" id="UP000887013"/>
    </source>
</evidence>
<dbReference type="EMBL" id="BMAW01113782">
    <property type="protein sequence ID" value="GFT58768.1"/>
    <property type="molecule type" value="Genomic_DNA"/>
</dbReference>
<accession>A0A8X6TZ48</accession>
<organism evidence="2 3">
    <name type="scientific">Nephila pilipes</name>
    <name type="common">Giant wood spider</name>
    <name type="synonym">Nephila maculata</name>
    <dbReference type="NCBI Taxonomy" id="299642"/>
    <lineage>
        <taxon>Eukaryota</taxon>
        <taxon>Metazoa</taxon>
        <taxon>Ecdysozoa</taxon>
        <taxon>Arthropoda</taxon>
        <taxon>Chelicerata</taxon>
        <taxon>Arachnida</taxon>
        <taxon>Araneae</taxon>
        <taxon>Araneomorphae</taxon>
        <taxon>Entelegynae</taxon>
        <taxon>Araneoidea</taxon>
        <taxon>Nephilidae</taxon>
        <taxon>Nephila</taxon>
    </lineage>
</organism>
<comment type="caution">
    <text evidence="2">The sequence shown here is derived from an EMBL/GenBank/DDBJ whole genome shotgun (WGS) entry which is preliminary data.</text>
</comment>
<evidence type="ECO:0000313" key="2">
    <source>
        <dbReference type="EMBL" id="GFT58768.1"/>
    </source>
</evidence>
<evidence type="ECO:0000256" key="1">
    <source>
        <dbReference type="SAM" id="MobiDB-lite"/>
    </source>
</evidence>
<feature type="compositionally biased region" description="Basic and acidic residues" evidence="1">
    <location>
        <begin position="1"/>
        <end position="11"/>
    </location>
</feature>
<feature type="region of interest" description="Disordered" evidence="1">
    <location>
        <begin position="1"/>
        <end position="44"/>
    </location>
</feature>
<keyword evidence="3" id="KW-1185">Reference proteome</keyword>
<gene>
    <name evidence="2" type="ORF">NPIL_505961</name>
</gene>
<protein>
    <submittedName>
        <fullName evidence="2">Uncharacterized protein</fullName>
    </submittedName>
</protein>
<feature type="non-terminal residue" evidence="2">
    <location>
        <position position="1"/>
    </location>
</feature>
<name>A0A8X6TZ48_NEPPI</name>
<dbReference type="AlphaFoldDB" id="A0A8X6TZ48"/>
<reference evidence="2" key="1">
    <citation type="submission" date="2020-08" db="EMBL/GenBank/DDBJ databases">
        <title>Multicomponent nature underlies the extraordinary mechanical properties of spider dragline silk.</title>
        <authorList>
            <person name="Kono N."/>
            <person name="Nakamura H."/>
            <person name="Mori M."/>
            <person name="Yoshida Y."/>
            <person name="Ohtoshi R."/>
            <person name="Malay A.D."/>
            <person name="Moran D.A.P."/>
            <person name="Tomita M."/>
            <person name="Numata K."/>
            <person name="Arakawa K."/>
        </authorList>
    </citation>
    <scope>NUCLEOTIDE SEQUENCE</scope>
</reference>